<dbReference type="GO" id="GO:0005739">
    <property type="term" value="C:mitochondrion"/>
    <property type="evidence" value="ECO:0007669"/>
    <property type="project" value="TreeGrafter"/>
</dbReference>
<feature type="binding site" evidence="2">
    <location>
        <position position="233"/>
    </location>
    <ligand>
        <name>a divalent metal cation</name>
        <dbReference type="ChEBI" id="CHEBI:60240"/>
        <label>1</label>
    </ligand>
</feature>
<feature type="binding site" evidence="2">
    <location>
        <position position="70"/>
    </location>
    <ligand>
        <name>a divalent metal cation</name>
        <dbReference type="ChEBI" id="CHEBI:60240"/>
        <label>1</label>
    </ligand>
</feature>
<evidence type="ECO:0000256" key="2">
    <source>
        <dbReference type="PIRSR" id="PIRSR602678-1"/>
    </source>
</evidence>
<dbReference type="AlphaFoldDB" id="A0A4P9XQW1"/>
<dbReference type="GO" id="GO:0046872">
    <property type="term" value="F:metal ion binding"/>
    <property type="evidence" value="ECO:0007669"/>
    <property type="project" value="UniProtKB-KW"/>
</dbReference>
<gene>
    <name evidence="3" type="ORF">THASP1DRAFT_29747</name>
</gene>
<organism evidence="3 4">
    <name type="scientific">Thamnocephalis sphaerospora</name>
    <dbReference type="NCBI Taxonomy" id="78915"/>
    <lineage>
        <taxon>Eukaryota</taxon>
        <taxon>Fungi</taxon>
        <taxon>Fungi incertae sedis</taxon>
        <taxon>Zoopagomycota</taxon>
        <taxon>Zoopagomycotina</taxon>
        <taxon>Zoopagomycetes</taxon>
        <taxon>Zoopagales</taxon>
        <taxon>Sigmoideomycetaceae</taxon>
        <taxon>Thamnocephalis</taxon>
    </lineage>
</organism>
<proteinExistence type="inferred from homology"/>
<keyword evidence="4" id="KW-1185">Reference proteome</keyword>
<dbReference type="STRING" id="78915.A0A4P9XQW1"/>
<feature type="binding site" evidence="2">
    <location>
        <position position="108"/>
    </location>
    <ligand>
        <name>a divalent metal cation</name>
        <dbReference type="ChEBI" id="CHEBI:60240"/>
        <label>1</label>
    </ligand>
</feature>
<dbReference type="PANTHER" id="PTHR13799:SF13">
    <property type="entry name" value="NIF3-LIKE PROTEIN 1"/>
    <property type="match status" value="1"/>
</dbReference>
<dbReference type="Pfam" id="PF01784">
    <property type="entry name" value="DUF34_NIF3"/>
    <property type="match status" value="1"/>
</dbReference>
<dbReference type="EMBL" id="KZ992602">
    <property type="protein sequence ID" value="RKP08447.1"/>
    <property type="molecule type" value="Genomic_DNA"/>
</dbReference>
<sequence>MTLLDKVVRALERIAPLSLAETAWDNVGLLVEAPTPRAAATRVFLTNDLTTPVLAEALADPAVGVIVSYHPPLFRSFKRLTLADPKQAIALRCAAAGVSVFSPHTSLDNCLNGVNDWLASGLGAGHAEVINPREQTPEGHEGAGSGRLFTLDQPTPLTTVVERIKAHLRLPHLRLAMADRHKSELVRTIAICAGSGISVLAPVTADVYLTGEMSHHETLAAVEGQTSVVLCEHSNTERGYLSAVLSGRLESLLRQDGLAEATVVCSQVDRDPITIV</sequence>
<dbReference type="Proteomes" id="UP000271241">
    <property type="component" value="Unassembled WGS sequence"/>
</dbReference>
<evidence type="ECO:0000313" key="4">
    <source>
        <dbReference type="Proteomes" id="UP000271241"/>
    </source>
</evidence>
<dbReference type="OrthoDB" id="3345469at2759"/>
<keyword evidence="2" id="KW-0479">Metal-binding</keyword>
<dbReference type="Gene3D" id="3.40.1390.30">
    <property type="entry name" value="NIF3 (NGG1p interacting factor 3)-like"/>
    <property type="match status" value="1"/>
</dbReference>
<dbReference type="NCBIfam" id="TIGR00486">
    <property type="entry name" value="YbgI_SA1388"/>
    <property type="match status" value="1"/>
</dbReference>
<protein>
    <submittedName>
        <fullName evidence="3">GTP cyclohydrolase 1 type 2/Nif3</fullName>
    </submittedName>
</protein>
<dbReference type="FunFam" id="3.40.1390.30:FF:000001">
    <property type="entry name" value="GTP cyclohydrolase 1 type 2"/>
    <property type="match status" value="1"/>
</dbReference>
<accession>A0A4P9XQW1</accession>
<dbReference type="GO" id="GO:0016787">
    <property type="term" value="F:hydrolase activity"/>
    <property type="evidence" value="ECO:0007669"/>
    <property type="project" value="UniProtKB-KW"/>
</dbReference>
<evidence type="ECO:0000256" key="1">
    <source>
        <dbReference type="ARBA" id="ARBA00006964"/>
    </source>
</evidence>
<comment type="similarity">
    <text evidence="1">Belongs to the GTP cyclohydrolase I type 2/NIF3 family.</text>
</comment>
<evidence type="ECO:0000313" key="3">
    <source>
        <dbReference type="EMBL" id="RKP08447.1"/>
    </source>
</evidence>
<dbReference type="SUPFAM" id="SSF102705">
    <property type="entry name" value="NIF3 (NGG1p interacting factor 3)-like"/>
    <property type="match status" value="1"/>
</dbReference>
<dbReference type="InterPro" id="IPR036069">
    <property type="entry name" value="DUF34/NIF3_sf"/>
</dbReference>
<feature type="binding site" evidence="2">
    <location>
        <position position="237"/>
    </location>
    <ligand>
        <name>a divalent metal cation</name>
        <dbReference type="ChEBI" id="CHEBI:60240"/>
        <label>1</label>
    </ligand>
</feature>
<name>A0A4P9XQW1_9FUNG</name>
<dbReference type="PANTHER" id="PTHR13799">
    <property type="entry name" value="NGG1 INTERACTING FACTOR 3"/>
    <property type="match status" value="1"/>
</dbReference>
<keyword evidence="3" id="KW-0378">Hydrolase</keyword>
<reference evidence="4" key="1">
    <citation type="journal article" date="2018" name="Nat. Microbiol.">
        <title>Leveraging single-cell genomics to expand the fungal tree of life.</title>
        <authorList>
            <person name="Ahrendt S.R."/>
            <person name="Quandt C.A."/>
            <person name="Ciobanu D."/>
            <person name="Clum A."/>
            <person name="Salamov A."/>
            <person name="Andreopoulos B."/>
            <person name="Cheng J.F."/>
            <person name="Woyke T."/>
            <person name="Pelin A."/>
            <person name="Henrissat B."/>
            <person name="Reynolds N.K."/>
            <person name="Benny G.L."/>
            <person name="Smith M.E."/>
            <person name="James T.Y."/>
            <person name="Grigoriev I.V."/>
        </authorList>
    </citation>
    <scope>NUCLEOTIDE SEQUENCE [LARGE SCALE GENOMIC DNA]</scope>
    <source>
        <strain evidence="4">RSA 1356</strain>
    </source>
</reference>
<dbReference type="InterPro" id="IPR002678">
    <property type="entry name" value="DUF34/NIF3"/>
</dbReference>